<dbReference type="EMBL" id="CAHIKZ030003502">
    <property type="protein sequence ID" value="CAE1301064.1"/>
    <property type="molecule type" value="Genomic_DNA"/>
</dbReference>
<gene>
    <name evidence="2" type="ORF">SPHA_54189</name>
</gene>
<keyword evidence="3" id="KW-1185">Reference proteome</keyword>
<feature type="region of interest" description="Disordered" evidence="1">
    <location>
        <begin position="134"/>
        <end position="191"/>
    </location>
</feature>
<evidence type="ECO:0000313" key="3">
    <source>
        <dbReference type="Proteomes" id="UP000597762"/>
    </source>
</evidence>
<reference evidence="2" key="1">
    <citation type="submission" date="2021-01" db="EMBL/GenBank/DDBJ databases">
        <authorList>
            <person name="Li R."/>
            <person name="Bekaert M."/>
        </authorList>
    </citation>
    <scope>NUCLEOTIDE SEQUENCE</scope>
    <source>
        <strain evidence="2">Farmed</strain>
    </source>
</reference>
<evidence type="ECO:0000256" key="1">
    <source>
        <dbReference type="SAM" id="MobiDB-lite"/>
    </source>
</evidence>
<sequence>MIDTWHARSRHPARSILPARPARDAPARRSSRAAVGGIDWLGVAGWKGRRYRTCWVSAARSVGRRETIDRPQRPDERLDRLRIQRAFIVSIFTCRILGASGYRRSGTCRNIALCIDWPSGPVVIIRMALPPRWAPDRRRGSSDHLPATRPSRTRPACLPRAGARRRRPPDRPDAPARPCRCAASPHRRRDMRRPIAALLRRGPAGHVGQRHLRGQQRRAAAGIAAPAREDGGDRLSASTAVSSGSIRRLGVGRQSAGIEGGSSGERSKNCQPMASTAAITSAKNTQPKMI</sequence>
<organism evidence="2 3">
    <name type="scientific">Acanthosepion pharaonis</name>
    <name type="common">Pharaoh cuttlefish</name>
    <name type="synonym">Sepia pharaonis</name>
    <dbReference type="NCBI Taxonomy" id="158019"/>
    <lineage>
        <taxon>Eukaryota</taxon>
        <taxon>Metazoa</taxon>
        <taxon>Spiralia</taxon>
        <taxon>Lophotrochozoa</taxon>
        <taxon>Mollusca</taxon>
        <taxon>Cephalopoda</taxon>
        <taxon>Coleoidea</taxon>
        <taxon>Decapodiformes</taxon>
        <taxon>Sepiida</taxon>
        <taxon>Sepiina</taxon>
        <taxon>Sepiidae</taxon>
        <taxon>Acanthosepion</taxon>
    </lineage>
</organism>
<accession>A0A812DLZ3</accession>
<proteinExistence type="predicted"/>
<evidence type="ECO:0000313" key="2">
    <source>
        <dbReference type="EMBL" id="CAE1301064.1"/>
    </source>
</evidence>
<protein>
    <submittedName>
        <fullName evidence="2">Uncharacterized protein</fullName>
    </submittedName>
</protein>
<comment type="caution">
    <text evidence="2">The sequence shown here is derived from an EMBL/GenBank/DDBJ whole genome shotgun (WGS) entry which is preliminary data.</text>
</comment>
<dbReference type="AlphaFoldDB" id="A0A812DLZ3"/>
<dbReference type="Proteomes" id="UP000597762">
    <property type="component" value="Unassembled WGS sequence"/>
</dbReference>
<name>A0A812DLZ3_ACAPH</name>